<name>A0A7W8EAY4_9BACT</name>
<proteinExistence type="predicted"/>
<protein>
    <submittedName>
        <fullName evidence="1">Uncharacterized protein (TIGR03435 family)</fullName>
    </submittedName>
</protein>
<accession>A0A7W8EAY4</accession>
<dbReference type="Proteomes" id="UP000584867">
    <property type="component" value="Unassembled WGS sequence"/>
</dbReference>
<sequence>MAELFASNSRKLLLLVTTWMATVSVMPGQVNAARSSSEEQISNSEAKVLTFEVVSVRPHKNNDGHAWNFSYRTDGVNAPGITLRRFIERAYGIFNDDLISGLPDWANSARYDIEAKVGNSDIAEFQKLNLDQRRSMVQALLVDRFKLVAHHEAKDLPIYALVIAKDSSKLQESKSGAFTSIKGVDCLVKASEPNSLVVQYCSMASLARMLRDEANLDRTVVDRTGLTGHYDISLHWAADEDPPPGSSQQGTGLLPEAPGSSIFAALQKQLGLKLESTKGPVDTIVIDHIETPSPN</sequence>
<dbReference type="InterPro" id="IPR017801">
    <property type="entry name" value="DUF3738"/>
</dbReference>
<dbReference type="RefSeq" id="WP_184257810.1">
    <property type="nucleotide sequence ID" value="NZ_JACHIO010000015.1"/>
</dbReference>
<reference evidence="1 2" key="1">
    <citation type="submission" date="2020-08" db="EMBL/GenBank/DDBJ databases">
        <title>Genomic Encyclopedia of Type Strains, Phase IV (KMG-V): Genome sequencing to study the core and pangenomes of soil and plant-associated prokaryotes.</title>
        <authorList>
            <person name="Whitman W."/>
        </authorList>
    </citation>
    <scope>NUCLEOTIDE SEQUENCE [LARGE SCALE GENOMIC DNA]</scope>
    <source>
        <strain evidence="1 2">X5P3</strain>
    </source>
</reference>
<dbReference type="NCBIfam" id="TIGR03435">
    <property type="entry name" value="Soli_TIGR03435"/>
    <property type="match status" value="1"/>
</dbReference>
<dbReference type="Pfam" id="PF12543">
    <property type="entry name" value="DUF3738"/>
    <property type="match status" value="1"/>
</dbReference>
<organism evidence="1 2">
    <name type="scientific">Granulicella mallensis</name>
    <dbReference type="NCBI Taxonomy" id="940614"/>
    <lineage>
        <taxon>Bacteria</taxon>
        <taxon>Pseudomonadati</taxon>
        <taxon>Acidobacteriota</taxon>
        <taxon>Terriglobia</taxon>
        <taxon>Terriglobales</taxon>
        <taxon>Acidobacteriaceae</taxon>
        <taxon>Granulicella</taxon>
    </lineage>
</organism>
<gene>
    <name evidence="1" type="ORF">HDF15_003630</name>
</gene>
<dbReference type="EMBL" id="JACHIO010000015">
    <property type="protein sequence ID" value="MBB5065267.1"/>
    <property type="molecule type" value="Genomic_DNA"/>
</dbReference>
<evidence type="ECO:0000313" key="1">
    <source>
        <dbReference type="EMBL" id="MBB5065267.1"/>
    </source>
</evidence>
<comment type="caution">
    <text evidence="1">The sequence shown here is derived from an EMBL/GenBank/DDBJ whole genome shotgun (WGS) entry which is preliminary data.</text>
</comment>
<evidence type="ECO:0000313" key="2">
    <source>
        <dbReference type="Proteomes" id="UP000584867"/>
    </source>
</evidence>
<dbReference type="AlphaFoldDB" id="A0A7W8EAY4"/>